<dbReference type="PRINTS" id="PR00111">
    <property type="entry name" value="ABHYDROLASE"/>
</dbReference>
<dbReference type="OrthoDB" id="9802489at2"/>
<name>A0A7J5B051_9MICO</name>
<dbReference type="InterPro" id="IPR029032">
    <property type="entry name" value="AhpD-like"/>
</dbReference>
<dbReference type="InterPro" id="IPR029058">
    <property type="entry name" value="AB_hydrolase_fold"/>
</dbReference>
<dbReference type="EMBL" id="WBJX01000004">
    <property type="protein sequence ID" value="KAB1637243.1"/>
    <property type="molecule type" value="Genomic_DNA"/>
</dbReference>
<dbReference type="Pfam" id="PF02627">
    <property type="entry name" value="CMD"/>
    <property type="match status" value="1"/>
</dbReference>
<reference evidence="4 5" key="1">
    <citation type="submission" date="2019-09" db="EMBL/GenBank/DDBJ databases">
        <title>Phylogeny of genus Pseudoclavibacter and closely related genus.</title>
        <authorList>
            <person name="Li Y."/>
        </authorList>
    </citation>
    <scope>NUCLEOTIDE SEQUENCE [LARGE SCALE GENOMIC DNA]</scope>
    <source>
        <strain evidence="4 5">THG-MD12</strain>
    </source>
</reference>
<dbReference type="Proteomes" id="UP000490386">
    <property type="component" value="Unassembled WGS sequence"/>
</dbReference>
<feature type="region of interest" description="Disordered" evidence="1">
    <location>
        <begin position="404"/>
        <end position="428"/>
    </location>
</feature>
<dbReference type="InterPro" id="IPR052512">
    <property type="entry name" value="4CMD/NDH-1_regulator"/>
</dbReference>
<proteinExistence type="predicted"/>
<dbReference type="RefSeq" id="WP_151424267.1">
    <property type="nucleotide sequence ID" value="NZ_WBJX01000004.1"/>
</dbReference>
<keyword evidence="5" id="KW-1185">Reference proteome</keyword>
<protein>
    <submittedName>
        <fullName evidence="4">4-carboxymuconolactone decarboxylase</fullName>
        <ecNumber evidence="4">4.1.1.44</ecNumber>
    </submittedName>
</protein>
<dbReference type="InterPro" id="IPR012788">
    <property type="entry name" value="Decarb_PcaC"/>
</dbReference>
<dbReference type="PANTHER" id="PTHR33570:SF2">
    <property type="entry name" value="CARBOXYMUCONOLACTONE DECARBOXYLASE-LIKE DOMAIN-CONTAINING PROTEIN"/>
    <property type="match status" value="1"/>
</dbReference>
<dbReference type="GO" id="GO:0047575">
    <property type="term" value="F:4-carboxymuconolactone decarboxylase activity"/>
    <property type="evidence" value="ECO:0007669"/>
    <property type="project" value="UniProtKB-EC"/>
</dbReference>
<dbReference type="Pfam" id="PF12697">
    <property type="entry name" value="Abhydrolase_6"/>
    <property type="match status" value="1"/>
</dbReference>
<dbReference type="InterPro" id="IPR000073">
    <property type="entry name" value="AB_hydrolase_1"/>
</dbReference>
<gene>
    <name evidence="4" type="primary">pcaC</name>
    <name evidence="4" type="ORF">F8O03_13265</name>
</gene>
<dbReference type="SUPFAM" id="SSF69118">
    <property type="entry name" value="AhpD-like"/>
    <property type="match status" value="1"/>
</dbReference>
<comment type="caution">
    <text evidence="4">The sequence shown here is derived from an EMBL/GenBank/DDBJ whole genome shotgun (WGS) entry which is preliminary data.</text>
</comment>
<dbReference type="Gene3D" id="3.40.50.1820">
    <property type="entry name" value="alpha/beta hydrolase"/>
    <property type="match status" value="1"/>
</dbReference>
<keyword evidence="4" id="KW-0456">Lyase</keyword>
<accession>A0A7J5B051</accession>
<feature type="domain" description="AB hydrolase-1" evidence="3">
    <location>
        <begin position="23"/>
        <end position="257"/>
    </location>
</feature>
<dbReference type="PANTHER" id="PTHR33570">
    <property type="entry name" value="4-CARBOXYMUCONOLACTONE DECARBOXYLASE FAMILY PROTEIN"/>
    <property type="match status" value="1"/>
</dbReference>
<dbReference type="EC" id="4.1.1.44" evidence="4"/>
<dbReference type="GO" id="GO:0051920">
    <property type="term" value="F:peroxiredoxin activity"/>
    <property type="evidence" value="ECO:0007669"/>
    <property type="project" value="InterPro"/>
</dbReference>
<dbReference type="SUPFAM" id="SSF53474">
    <property type="entry name" value="alpha/beta-Hydrolases"/>
    <property type="match status" value="1"/>
</dbReference>
<dbReference type="Gene3D" id="1.20.1290.10">
    <property type="entry name" value="AhpD-like"/>
    <property type="match status" value="1"/>
</dbReference>
<evidence type="ECO:0000259" key="3">
    <source>
        <dbReference type="Pfam" id="PF12697"/>
    </source>
</evidence>
<evidence type="ECO:0000259" key="2">
    <source>
        <dbReference type="Pfam" id="PF02627"/>
    </source>
</evidence>
<sequence>MTIPRLRGAFAPGTQPASQNELLVLLPSLGTTMALWDGTVAALRASTPGSTLRILRLDLPGHGSSPATAEPFTIAELADAVLDVVEEAGGGAFHLAGLSLGGAIALELALAHPDRVKSLALFCTDSKIGTTEGWEQRASGVRASGTASLVTGSAERWFAPGFLEQHPLSAAARSLSTLIDIDDESYARCNEALAAFDRTASLGSLRAPTLVVSGEHDAVTTPEAMQALTERIPNGYHSTIAGTAHLAALEDPDAAARLLTTHLRASASQGQSTQAAAHEQGMRVRREVLGDAHVDRAVAGTTAETAPFQDFITRYAWGEIWARDELSRRERSIATLASLVTGSHEAEIRMHVRAALRNGLSRAEIAEVILHTALYAGLPPANGALGIARGVFAEIDAEFAAAAGRSGGTAAGNGTDQESSPNEGAERG</sequence>
<dbReference type="InterPro" id="IPR003779">
    <property type="entry name" value="CMD-like"/>
</dbReference>
<dbReference type="NCBIfam" id="TIGR02425">
    <property type="entry name" value="decarb_PcaC"/>
    <property type="match status" value="1"/>
</dbReference>
<evidence type="ECO:0000313" key="5">
    <source>
        <dbReference type="Proteomes" id="UP000490386"/>
    </source>
</evidence>
<organism evidence="4 5">
    <name type="scientific">Pseudoclavibacter terrae</name>
    <dbReference type="NCBI Taxonomy" id="1530195"/>
    <lineage>
        <taxon>Bacteria</taxon>
        <taxon>Bacillati</taxon>
        <taxon>Actinomycetota</taxon>
        <taxon>Actinomycetes</taxon>
        <taxon>Micrococcales</taxon>
        <taxon>Microbacteriaceae</taxon>
        <taxon>Pseudoclavibacter</taxon>
    </lineage>
</organism>
<evidence type="ECO:0000256" key="1">
    <source>
        <dbReference type="SAM" id="MobiDB-lite"/>
    </source>
</evidence>
<feature type="domain" description="Carboxymuconolactone decarboxylase-like" evidence="2">
    <location>
        <begin position="307"/>
        <end position="389"/>
    </location>
</feature>
<dbReference type="AlphaFoldDB" id="A0A7J5B051"/>
<evidence type="ECO:0000313" key="4">
    <source>
        <dbReference type="EMBL" id="KAB1637243.1"/>
    </source>
</evidence>